<dbReference type="PANTHER" id="PTHR23150">
    <property type="entry name" value="SULFATASE MODIFYING FACTOR 1, 2"/>
    <property type="match status" value="1"/>
</dbReference>
<reference evidence="3 4" key="1">
    <citation type="submission" date="2024-09" db="EMBL/GenBank/DDBJ databases">
        <authorList>
            <person name="D'Angelo T."/>
        </authorList>
    </citation>
    <scope>NUCLEOTIDE SEQUENCE [LARGE SCALE GENOMIC DNA]</scope>
    <source>
        <strain evidence="3">SAG AM-320-E07</strain>
    </source>
</reference>
<dbReference type="InterPro" id="IPR016187">
    <property type="entry name" value="CTDL_fold"/>
</dbReference>
<feature type="signal peptide" evidence="1">
    <location>
        <begin position="1"/>
        <end position="25"/>
    </location>
</feature>
<evidence type="ECO:0000313" key="4">
    <source>
        <dbReference type="Proteomes" id="UP001593833"/>
    </source>
</evidence>
<dbReference type="Gene3D" id="3.90.1580.10">
    <property type="entry name" value="paralog of FGE (formylglycine-generating enzyme)"/>
    <property type="match status" value="1"/>
</dbReference>
<dbReference type="Pfam" id="PF03781">
    <property type="entry name" value="FGE-sulfatase"/>
    <property type="match status" value="1"/>
</dbReference>
<feature type="domain" description="Sulfatase-modifying factor enzyme-like" evidence="2">
    <location>
        <begin position="125"/>
        <end position="369"/>
    </location>
</feature>
<name>A0ABV6YKE5_UNCEI</name>
<dbReference type="SUPFAM" id="SSF56436">
    <property type="entry name" value="C-type lectin-like"/>
    <property type="match status" value="1"/>
</dbReference>
<dbReference type="Proteomes" id="UP001593833">
    <property type="component" value="Unassembled WGS sequence"/>
</dbReference>
<dbReference type="InterPro" id="IPR005532">
    <property type="entry name" value="SUMF_dom"/>
</dbReference>
<evidence type="ECO:0000313" key="3">
    <source>
        <dbReference type="EMBL" id="MFC1572611.1"/>
    </source>
</evidence>
<keyword evidence="4" id="KW-1185">Reference proteome</keyword>
<comment type="caution">
    <text evidence="3">The sequence shown here is derived from an EMBL/GenBank/DDBJ whole genome shotgun (WGS) entry which is preliminary data.</text>
</comment>
<dbReference type="InterPro" id="IPR042095">
    <property type="entry name" value="SUMF_sf"/>
</dbReference>
<proteinExistence type="predicted"/>
<sequence>MSAPMWARVSLLAMAPLLSAGAVCAEDDLVVSNVVAGQRPFTTLVDVTYDLETVDGLPVTVSLWLSTDAGATISHLCQAVSGDVGDDVMPGTGLFIEWDAGSDFPGFSSTTCQLRVTAYAEENLNGFVLIPPGSFTMGSPPNEPGRYDDEIQHTVTLTQGFYISSCEVTEEQWDDVMGSGSSTSQLPQNYVTWDMAVEFCNEFSILNGLTPAYTIQGTGGYVTWNHNANGYRLPTEAEWEYACRAGSQTAFGNGSITYVECDPVDPNLDQAGWYCGNAGSTRHDVGQKQANAWGLYDMHGNLFEHVWDSYKFDYENLPEVDPMYYPGPGVYRVVRGAFNRSYARRCRSACRVDFIPTGPHYADGFRPVRTAF</sequence>
<feature type="chain" id="PRO_5045494906" evidence="1">
    <location>
        <begin position="26"/>
        <end position="372"/>
    </location>
</feature>
<dbReference type="PANTHER" id="PTHR23150:SF19">
    <property type="entry name" value="FORMYLGLYCINE-GENERATING ENZYME"/>
    <property type="match status" value="1"/>
</dbReference>
<dbReference type="InterPro" id="IPR051043">
    <property type="entry name" value="Sulfatase_Mod_Factor_Kinase"/>
</dbReference>
<organism evidence="3 4">
    <name type="scientific">Eiseniibacteriota bacterium</name>
    <dbReference type="NCBI Taxonomy" id="2212470"/>
    <lineage>
        <taxon>Bacteria</taxon>
        <taxon>Candidatus Eiseniibacteriota</taxon>
    </lineage>
</organism>
<keyword evidence="1" id="KW-0732">Signal</keyword>
<dbReference type="EMBL" id="JBHPKH010000024">
    <property type="protein sequence ID" value="MFC1572611.1"/>
    <property type="molecule type" value="Genomic_DNA"/>
</dbReference>
<accession>A0ABV6YKE5</accession>
<evidence type="ECO:0000259" key="2">
    <source>
        <dbReference type="Pfam" id="PF03781"/>
    </source>
</evidence>
<evidence type="ECO:0000256" key="1">
    <source>
        <dbReference type="SAM" id="SignalP"/>
    </source>
</evidence>
<protein>
    <submittedName>
        <fullName evidence="3">Formylglycine-generating enzyme family protein</fullName>
    </submittedName>
</protein>
<gene>
    <name evidence="3" type="ORF">ACFL6M_03325</name>
</gene>